<organism evidence="5">
    <name type="scientific">Tanacetum cinerariifolium</name>
    <name type="common">Dalmatian daisy</name>
    <name type="synonym">Chrysanthemum cinerariifolium</name>
    <dbReference type="NCBI Taxonomy" id="118510"/>
    <lineage>
        <taxon>Eukaryota</taxon>
        <taxon>Viridiplantae</taxon>
        <taxon>Streptophyta</taxon>
        <taxon>Embryophyta</taxon>
        <taxon>Tracheophyta</taxon>
        <taxon>Spermatophyta</taxon>
        <taxon>Magnoliopsida</taxon>
        <taxon>eudicotyledons</taxon>
        <taxon>Gunneridae</taxon>
        <taxon>Pentapetalae</taxon>
        <taxon>asterids</taxon>
        <taxon>campanulids</taxon>
        <taxon>Asterales</taxon>
        <taxon>Asteraceae</taxon>
        <taxon>Asteroideae</taxon>
        <taxon>Anthemideae</taxon>
        <taxon>Anthemidinae</taxon>
        <taxon>Tanacetum</taxon>
    </lineage>
</organism>
<dbReference type="GO" id="GO:0006281">
    <property type="term" value="P:DNA repair"/>
    <property type="evidence" value="ECO:0007669"/>
    <property type="project" value="UniProtKB-KW"/>
</dbReference>
<keyword evidence="1 5" id="KW-0347">Helicase</keyword>
<dbReference type="InterPro" id="IPR010285">
    <property type="entry name" value="DNA_helicase_pif1-like_DEAD"/>
</dbReference>
<comment type="similarity">
    <text evidence="1">Belongs to the helicase family.</text>
</comment>
<dbReference type="GO" id="GO:0005524">
    <property type="term" value="F:ATP binding"/>
    <property type="evidence" value="ECO:0007669"/>
    <property type="project" value="UniProtKB-KW"/>
</dbReference>
<dbReference type="GO" id="GO:0016787">
    <property type="term" value="F:hydrolase activity"/>
    <property type="evidence" value="ECO:0007669"/>
    <property type="project" value="UniProtKB-KW"/>
</dbReference>
<keyword evidence="1" id="KW-0067">ATP-binding</keyword>
<comment type="catalytic activity">
    <reaction evidence="1">
        <text>ATP + H2O = ADP + phosphate + H(+)</text>
        <dbReference type="Rhea" id="RHEA:13065"/>
        <dbReference type="ChEBI" id="CHEBI:15377"/>
        <dbReference type="ChEBI" id="CHEBI:15378"/>
        <dbReference type="ChEBI" id="CHEBI:30616"/>
        <dbReference type="ChEBI" id="CHEBI:43474"/>
        <dbReference type="ChEBI" id="CHEBI:456216"/>
        <dbReference type="EC" id="5.6.2.3"/>
    </reaction>
</comment>
<evidence type="ECO:0000259" key="4">
    <source>
        <dbReference type="Pfam" id="PF21530"/>
    </source>
</evidence>
<dbReference type="InterPro" id="IPR049163">
    <property type="entry name" value="Pif1-like_2B_dom"/>
</dbReference>
<dbReference type="EC" id="5.6.2.3" evidence="1"/>
<dbReference type="EMBL" id="BKCJ010000665">
    <property type="protein sequence ID" value="GEU35210.1"/>
    <property type="molecule type" value="Genomic_DNA"/>
</dbReference>
<dbReference type="AlphaFoldDB" id="A0A6L2JEP8"/>
<accession>A0A6L2JEP8</accession>
<dbReference type="GO" id="GO:0000723">
    <property type="term" value="P:telomere maintenance"/>
    <property type="evidence" value="ECO:0007669"/>
    <property type="project" value="InterPro"/>
</dbReference>
<dbReference type="SUPFAM" id="SSF52540">
    <property type="entry name" value="P-loop containing nucleoside triphosphate hydrolases"/>
    <property type="match status" value="2"/>
</dbReference>
<comment type="caution">
    <text evidence="5">The sequence shown here is derived from an EMBL/GenBank/DDBJ whole genome shotgun (WGS) entry which is preliminary data.</text>
</comment>
<dbReference type="PANTHER" id="PTHR10492">
    <property type="match status" value="1"/>
</dbReference>
<protein>
    <recommendedName>
        <fullName evidence="1">ATP-dependent DNA helicase</fullName>
        <ecNumber evidence="1">5.6.2.3</ecNumber>
    </recommendedName>
</protein>
<proteinExistence type="inferred from homology"/>
<dbReference type="PANTHER" id="PTHR10492:SF93">
    <property type="entry name" value="ATP-DEPENDENT DNA HELICASE"/>
    <property type="match status" value="1"/>
</dbReference>
<sequence length="588" mass="67291">MVSGFERIQSVEFSKTYQGYVVKQMEYVEPSLPKVQRNLQNAQLFEKSGEYEVDLMRRARWIYRDENKNNAFNHEDAWAILRKHAKWDTPNPAPVDLIEDEHVPRVNTEELFGPDARPRPPVISTSAHPFNTSELSRADHPRIRASAKTTKRAAFTSAGKVLLSKFKDAPTPLDKLLNFNDPRTSKFRDQIRVYNGMFCFTSFGARIDQSINTGRGLYTFRINGQNYHRIGSLLPALGFQPRYSQLYFFDTDNEVRNRMSAFLETKTGQGVDQTIVAGLMDMLDQKNAVAQSFRMARYWCHSHKPKTIRTPRSRDPGIQNETHSAIRRSHKIQNLWEILRRNEGCPMLIFCPGSKKNGSAKHQAREAVDFDIKESKLGHDQLHSLLNPKQHAIYDDVIQFVHNQSGQFYFIYGPGGTGKTFVYKTIISRIRSEGMIVLAVASSGWSKQKKEDDDEATWIEIPEDFILSATQSQIEHLVNDTFSNFIYRKSDGEYLKERVILTPTNDDADEINAYMFKKLPGPTKTYNSADEVCKASTGILEQQHLYPVEFLNTLNFPGMPPHALHLKNELPIMLSWNVNPTQGLCNGT</sequence>
<dbReference type="GO" id="GO:0043139">
    <property type="term" value="F:5'-3' DNA helicase activity"/>
    <property type="evidence" value="ECO:0007669"/>
    <property type="project" value="UniProtKB-EC"/>
</dbReference>
<feature type="compositionally biased region" description="Polar residues" evidence="2">
    <location>
        <begin position="123"/>
        <end position="135"/>
    </location>
</feature>
<comment type="cofactor">
    <cofactor evidence="1">
        <name>Mg(2+)</name>
        <dbReference type="ChEBI" id="CHEBI:18420"/>
    </cofactor>
</comment>
<feature type="region of interest" description="Disordered" evidence="2">
    <location>
        <begin position="110"/>
        <end position="135"/>
    </location>
</feature>
<dbReference type="InterPro" id="IPR027417">
    <property type="entry name" value="P-loop_NTPase"/>
</dbReference>
<dbReference type="Pfam" id="PF05970">
    <property type="entry name" value="PIF1"/>
    <property type="match status" value="1"/>
</dbReference>
<evidence type="ECO:0000256" key="2">
    <source>
        <dbReference type="SAM" id="MobiDB-lite"/>
    </source>
</evidence>
<evidence type="ECO:0000313" key="5">
    <source>
        <dbReference type="EMBL" id="GEU35210.1"/>
    </source>
</evidence>
<reference evidence="5" key="1">
    <citation type="journal article" date="2019" name="Sci. Rep.">
        <title>Draft genome of Tanacetum cinerariifolium, the natural source of mosquito coil.</title>
        <authorList>
            <person name="Yamashiro T."/>
            <person name="Shiraishi A."/>
            <person name="Satake H."/>
            <person name="Nakayama K."/>
        </authorList>
    </citation>
    <scope>NUCLEOTIDE SEQUENCE</scope>
</reference>
<dbReference type="Gene3D" id="3.40.50.300">
    <property type="entry name" value="P-loop containing nucleotide triphosphate hydrolases"/>
    <property type="match status" value="1"/>
</dbReference>
<keyword evidence="1" id="KW-0547">Nucleotide-binding</keyword>
<name>A0A6L2JEP8_TANCI</name>
<keyword evidence="1" id="KW-0233">DNA recombination</keyword>
<keyword evidence="1" id="KW-0227">DNA damage</keyword>
<evidence type="ECO:0000259" key="3">
    <source>
        <dbReference type="Pfam" id="PF05970"/>
    </source>
</evidence>
<feature type="domain" description="DNA helicase Pif1-like 2B" evidence="4">
    <location>
        <begin position="549"/>
        <end position="588"/>
    </location>
</feature>
<dbReference type="GO" id="GO:0006310">
    <property type="term" value="P:DNA recombination"/>
    <property type="evidence" value="ECO:0007669"/>
    <property type="project" value="UniProtKB-KW"/>
</dbReference>
<feature type="domain" description="DNA helicase Pif1-like DEAD-box helicase" evidence="3">
    <location>
        <begin position="386"/>
        <end position="444"/>
    </location>
</feature>
<gene>
    <name evidence="5" type="ORF">Tci_007188</name>
</gene>
<keyword evidence="1" id="KW-0378">Hydrolase</keyword>
<dbReference type="Pfam" id="PF21530">
    <property type="entry name" value="Pif1_2B_dom"/>
    <property type="match status" value="1"/>
</dbReference>
<keyword evidence="1" id="KW-0234">DNA repair</keyword>
<evidence type="ECO:0000256" key="1">
    <source>
        <dbReference type="RuleBase" id="RU363044"/>
    </source>
</evidence>